<dbReference type="AlphaFoldDB" id="A0A6A5TWS8"/>
<name>A0A6A5TWS8_9PLEO</name>
<dbReference type="EMBL" id="ML976989">
    <property type="protein sequence ID" value="KAF1957333.1"/>
    <property type="molecule type" value="Genomic_DNA"/>
</dbReference>
<gene>
    <name evidence="2" type="ORF">CC80DRAFT_503697</name>
</gene>
<organism evidence="2 3">
    <name type="scientific">Byssothecium circinans</name>
    <dbReference type="NCBI Taxonomy" id="147558"/>
    <lineage>
        <taxon>Eukaryota</taxon>
        <taxon>Fungi</taxon>
        <taxon>Dikarya</taxon>
        <taxon>Ascomycota</taxon>
        <taxon>Pezizomycotina</taxon>
        <taxon>Dothideomycetes</taxon>
        <taxon>Pleosporomycetidae</taxon>
        <taxon>Pleosporales</taxon>
        <taxon>Massarineae</taxon>
        <taxon>Massarinaceae</taxon>
        <taxon>Byssothecium</taxon>
    </lineage>
</organism>
<feature type="region of interest" description="Disordered" evidence="1">
    <location>
        <begin position="152"/>
        <end position="216"/>
    </location>
</feature>
<protein>
    <submittedName>
        <fullName evidence="2">Uncharacterized protein</fullName>
    </submittedName>
</protein>
<evidence type="ECO:0000313" key="2">
    <source>
        <dbReference type="EMBL" id="KAF1957333.1"/>
    </source>
</evidence>
<sequence length="350" mass="38314">MEVVVAAWWPGRLVSVATAVHSGGQTSQLALPTISNQITSACVQRQHQIQRLSSQRETQSPKKTLTGPSSFPGSPGARMRDAARSQPHGLPQRRRGHGLLRSDASPCEDAPSNRGLKPYDSTFTSGTRFSAVSFCAIAKILHLPSVRFEPESQASASRTWLSPENQWRGERARQQKFQSGRDNKSSRTAVAPVDLTGGHQGVPPPPVARQIAHKQARPNRGLSFTKSEDYQAVQRAPVVSGMWAKSNCWYCSAFEGFPRKLAATSELGPWFKESFVRIAGDLRFQQEAMSCWGLSNLLCRDRPGSHYFDDRDDTYSTVTRAILAPTLLDTCPHTPLSASSATVLRGGLTS</sequence>
<reference evidence="2" key="1">
    <citation type="journal article" date="2020" name="Stud. Mycol.">
        <title>101 Dothideomycetes genomes: a test case for predicting lifestyles and emergence of pathogens.</title>
        <authorList>
            <person name="Haridas S."/>
            <person name="Albert R."/>
            <person name="Binder M."/>
            <person name="Bloem J."/>
            <person name="Labutti K."/>
            <person name="Salamov A."/>
            <person name="Andreopoulos B."/>
            <person name="Baker S."/>
            <person name="Barry K."/>
            <person name="Bills G."/>
            <person name="Bluhm B."/>
            <person name="Cannon C."/>
            <person name="Castanera R."/>
            <person name="Culley D."/>
            <person name="Daum C."/>
            <person name="Ezra D."/>
            <person name="Gonzalez J."/>
            <person name="Henrissat B."/>
            <person name="Kuo A."/>
            <person name="Liang C."/>
            <person name="Lipzen A."/>
            <person name="Lutzoni F."/>
            <person name="Magnuson J."/>
            <person name="Mondo S."/>
            <person name="Nolan M."/>
            <person name="Ohm R."/>
            <person name="Pangilinan J."/>
            <person name="Park H.-J."/>
            <person name="Ramirez L."/>
            <person name="Alfaro M."/>
            <person name="Sun H."/>
            <person name="Tritt A."/>
            <person name="Yoshinaga Y."/>
            <person name="Zwiers L.-H."/>
            <person name="Turgeon B."/>
            <person name="Goodwin S."/>
            <person name="Spatafora J."/>
            <person name="Crous P."/>
            <person name="Grigoriev I."/>
        </authorList>
    </citation>
    <scope>NUCLEOTIDE SEQUENCE</scope>
    <source>
        <strain evidence="2">CBS 675.92</strain>
    </source>
</reference>
<accession>A0A6A5TWS8</accession>
<dbReference type="Proteomes" id="UP000800035">
    <property type="component" value="Unassembled WGS sequence"/>
</dbReference>
<feature type="region of interest" description="Disordered" evidence="1">
    <location>
        <begin position="49"/>
        <end position="119"/>
    </location>
</feature>
<evidence type="ECO:0000256" key="1">
    <source>
        <dbReference type="SAM" id="MobiDB-lite"/>
    </source>
</evidence>
<proteinExistence type="predicted"/>
<feature type="compositionally biased region" description="Basic and acidic residues" evidence="1">
    <location>
        <begin position="167"/>
        <end position="185"/>
    </location>
</feature>
<feature type="compositionally biased region" description="Polar residues" evidence="1">
    <location>
        <begin position="49"/>
        <end position="72"/>
    </location>
</feature>
<feature type="compositionally biased region" description="Polar residues" evidence="1">
    <location>
        <begin position="152"/>
        <end position="165"/>
    </location>
</feature>
<evidence type="ECO:0000313" key="3">
    <source>
        <dbReference type="Proteomes" id="UP000800035"/>
    </source>
</evidence>
<keyword evidence="3" id="KW-1185">Reference proteome</keyword>